<dbReference type="EMBL" id="CAJC01000072">
    <property type="protein sequence ID" value="CCI52365.1"/>
    <property type="molecule type" value="Genomic_DNA"/>
</dbReference>
<comment type="caution">
    <text evidence="2">The sequence shown here is derived from an EMBL/GenBank/DDBJ whole genome shotgun (WGS) entry which is preliminary data.</text>
</comment>
<organism evidence="2 3">
    <name type="scientific">Nostocoides jenkinsii Ben 74</name>
    <dbReference type="NCBI Taxonomy" id="1193518"/>
    <lineage>
        <taxon>Bacteria</taxon>
        <taxon>Bacillati</taxon>
        <taxon>Actinomycetota</taxon>
        <taxon>Actinomycetes</taxon>
        <taxon>Micrococcales</taxon>
        <taxon>Intrasporangiaceae</taxon>
        <taxon>Nostocoides</taxon>
    </lineage>
</organism>
<dbReference type="Pfam" id="PF18726">
    <property type="entry name" value="HEPN_SAV_6107"/>
    <property type="match status" value="1"/>
</dbReference>
<dbReference type="STRING" id="1193518.BN13_1630002"/>
<dbReference type="Proteomes" id="UP000035720">
    <property type="component" value="Unassembled WGS sequence"/>
</dbReference>
<dbReference type="RefSeq" id="WP_048548443.1">
    <property type="nucleotide sequence ID" value="NZ_HF571038.1"/>
</dbReference>
<sequence>MTTTFPLEGARLASALDLLDGAAESLIEASHAPAAGQRYAEANLAALRAAAAVLAVRIVRGRDSRVTGPRNVWELVPELAPELGEWAVFFAYASRRRWALDDGAEMVTVREADDLVRSAQEFLTLVRGTLGLPRRADRIRLSPTS</sequence>
<proteinExistence type="predicted"/>
<evidence type="ECO:0000259" key="1">
    <source>
        <dbReference type="Pfam" id="PF18726"/>
    </source>
</evidence>
<dbReference type="OrthoDB" id="4570063at2"/>
<evidence type="ECO:0000313" key="2">
    <source>
        <dbReference type="EMBL" id="CCI52365.1"/>
    </source>
</evidence>
<protein>
    <recommendedName>
        <fullName evidence="1">SAV-6107-like HEPN domain-containing protein</fullName>
    </recommendedName>
</protein>
<gene>
    <name evidence="2" type="ORF">BN13_1630002</name>
</gene>
<accession>A0A077M957</accession>
<evidence type="ECO:0000313" key="3">
    <source>
        <dbReference type="Proteomes" id="UP000035720"/>
    </source>
</evidence>
<reference evidence="2 3" key="1">
    <citation type="journal article" date="2013" name="ISME J.">
        <title>A metabolic model for members of the genus Tetrasphaera involved in enhanced biological phosphorus removal.</title>
        <authorList>
            <person name="Kristiansen R."/>
            <person name="Nguyen H.T.T."/>
            <person name="Saunders A.M."/>
            <person name="Nielsen J.L."/>
            <person name="Wimmer R."/>
            <person name="Le V.Q."/>
            <person name="McIlroy S.J."/>
            <person name="Petrovski S."/>
            <person name="Seviour R.J."/>
            <person name="Calteau A."/>
            <person name="Nielsen K.L."/>
            <person name="Nielsen P.H."/>
        </authorList>
    </citation>
    <scope>NUCLEOTIDE SEQUENCE [LARGE SCALE GENOMIC DNA]</scope>
    <source>
        <strain evidence="2 3">Ben 74</strain>
    </source>
</reference>
<feature type="domain" description="SAV-6107-like HEPN" evidence="1">
    <location>
        <begin position="29"/>
        <end position="127"/>
    </location>
</feature>
<dbReference type="AlphaFoldDB" id="A0A077M957"/>
<keyword evidence="3" id="KW-1185">Reference proteome</keyword>
<name>A0A077M957_9MICO</name>
<dbReference type="InterPro" id="IPR040891">
    <property type="entry name" value="HEPN_SAV_6107"/>
</dbReference>